<dbReference type="EMBL" id="CAKOFQ010006671">
    <property type="protein sequence ID" value="CAH1957515.1"/>
    <property type="molecule type" value="Genomic_DNA"/>
</dbReference>
<evidence type="ECO:0000256" key="3">
    <source>
        <dbReference type="ARBA" id="ARBA00022989"/>
    </source>
</evidence>
<dbReference type="GO" id="GO:0016247">
    <property type="term" value="F:channel regulator activity"/>
    <property type="evidence" value="ECO:0007669"/>
    <property type="project" value="TreeGrafter"/>
</dbReference>
<dbReference type="GO" id="GO:0098943">
    <property type="term" value="P:neurotransmitter receptor transport, postsynaptic endosome to lysosome"/>
    <property type="evidence" value="ECO:0007669"/>
    <property type="project" value="TreeGrafter"/>
</dbReference>
<comment type="subcellular location">
    <subcellularLocation>
        <location evidence="1">Membrane</location>
        <topology evidence="1">Multi-pass membrane protein</topology>
    </subcellularLocation>
</comment>
<evidence type="ECO:0000313" key="5">
    <source>
        <dbReference type="EMBL" id="CAH1957515.1"/>
    </source>
</evidence>
<dbReference type="GO" id="GO:0019226">
    <property type="term" value="P:transmission of nerve impulse"/>
    <property type="evidence" value="ECO:0007669"/>
    <property type="project" value="TreeGrafter"/>
</dbReference>
<dbReference type="GO" id="GO:0099590">
    <property type="term" value="P:neurotransmitter receptor internalization"/>
    <property type="evidence" value="ECO:0007669"/>
    <property type="project" value="TreeGrafter"/>
</dbReference>
<proteinExistence type="predicted"/>
<dbReference type="GO" id="GO:0098970">
    <property type="term" value="P:postsynaptic neurotransmitter receptor diffusion trapping"/>
    <property type="evidence" value="ECO:0007669"/>
    <property type="project" value="TreeGrafter"/>
</dbReference>
<evidence type="ECO:0000256" key="4">
    <source>
        <dbReference type="ARBA" id="ARBA00023136"/>
    </source>
</evidence>
<dbReference type="OrthoDB" id="9990458at2759"/>
<sequence>MQRPVSRNSEGEGEENPLGGLEATVSCLWVLTPLSATVSLVLVAVGMATNQWLHTTEKMSNPHYNGTGEKEYLAKVTVSGLWMFCFTNPEMSQEKRVKYTDPNFEETVQRWLEEIDSEDEENVSECEDNLEILSETVFLTLTRRSKNKNRNDKTGND</sequence>
<organism evidence="5 6">
    <name type="scientific">Acanthoscelides obtectus</name>
    <name type="common">Bean weevil</name>
    <name type="synonym">Bruchus obtectus</name>
    <dbReference type="NCBI Taxonomy" id="200917"/>
    <lineage>
        <taxon>Eukaryota</taxon>
        <taxon>Metazoa</taxon>
        <taxon>Ecdysozoa</taxon>
        <taxon>Arthropoda</taxon>
        <taxon>Hexapoda</taxon>
        <taxon>Insecta</taxon>
        <taxon>Pterygota</taxon>
        <taxon>Neoptera</taxon>
        <taxon>Endopterygota</taxon>
        <taxon>Coleoptera</taxon>
        <taxon>Polyphaga</taxon>
        <taxon>Cucujiformia</taxon>
        <taxon>Chrysomeloidea</taxon>
        <taxon>Chrysomelidae</taxon>
        <taxon>Bruchinae</taxon>
        <taxon>Bruchini</taxon>
        <taxon>Acanthoscelides</taxon>
    </lineage>
</organism>
<accession>A0A9P0JMU8</accession>
<evidence type="ECO:0000256" key="1">
    <source>
        <dbReference type="ARBA" id="ARBA00004141"/>
    </source>
</evidence>
<dbReference type="InterPro" id="IPR051072">
    <property type="entry name" value="CACNG_subunit"/>
</dbReference>
<dbReference type="AlphaFoldDB" id="A0A9P0JMU8"/>
<dbReference type="GO" id="GO:0005245">
    <property type="term" value="F:voltage-gated calcium channel activity"/>
    <property type="evidence" value="ECO:0007669"/>
    <property type="project" value="TreeGrafter"/>
</dbReference>
<dbReference type="Pfam" id="PF13903">
    <property type="entry name" value="Claudin_2"/>
    <property type="match status" value="1"/>
</dbReference>
<gene>
    <name evidence="5" type="ORF">ACAOBT_LOCUS2142</name>
</gene>
<comment type="caution">
    <text evidence="5">The sequence shown here is derived from an EMBL/GenBank/DDBJ whole genome shotgun (WGS) entry which is preliminary data.</text>
</comment>
<dbReference type="Gene3D" id="1.20.140.150">
    <property type="match status" value="1"/>
</dbReference>
<dbReference type="InterPro" id="IPR004031">
    <property type="entry name" value="PMP22/EMP/MP20/Claudin"/>
</dbReference>
<name>A0A9P0JMU8_ACAOB</name>
<dbReference type="GO" id="GO:0051968">
    <property type="term" value="P:positive regulation of synaptic transmission, glutamatergic"/>
    <property type="evidence" value="ECO:0007669"/>
    <property type="project" value="TreeGrafter"/>
</dbReference>
<evidence type="ECO:0000313" key="6">
    <source>
        <dbReference type="Proteomes" id="UP001152888"/>
    </source>
</evidence>
<dbReference type="GO" id="GO:0032281">
    <property type="term" value="C:AMPA glutamate receptor complex"/>
    <property type="evidence" value="ECO:0007669"/>
    <property type="project" value="TreeGrafter"/>
</dbReference>
<dbReference type="GO" id="GO:0098839">
    <property type="term" value="C:postsynaptic density membrane"/>
    <property type="evidence" value="ECO:0007669"/>
    <property type="project" value="TreeGrafter"/>
</dbReference>
<protein>
    <submittedName>
        <fullName evidence="5">Uncharacterized protein</fullName>
    </submittedName>
</protein>
<dbReference type="Proteomes" id="UP001152888">
    <property type="component" value="Unassembled WGS sequence"/>
</dbReference>
<keyword evidence="3" id="KW-1133">Transmembrane helix</keyword>
<keyword evidence="4" id="KW-0472">Membrane</keyword>
<keyword evidence="2" id="KW-0812">Transmembrane</keyword>
<dbReference type="PANTHER" id="PTHR12107">
    <property type="entry name" value="VOLTAGE-DEPENDENT CALCIUM CHANNEL GAMMA SUBUNIT"/>
    <property type="match status" value="1"/>
</dbReference>
<evidence type="ECO:0000256" key="2">
    <source>
        <dbReference type="ARBA" id="ARBA00022692"/>
    </source>
</evidence>
<reference evidence="5" key="1">
    <citation type="submission" date="2022-03" db="EMBL/GenBank/DDBJ databases">
        <authorList>
            <person name="Sayadi A."/>
        </authorList>
    </citation>
    <scope>NUCLEOTIDE SEQUENCE</scope>
</reference>
<dbReference type="PANTHER" id="PTHR12107:SF0">
    <property type="entry name" value="STARGAZIN (MAMMALIAN CALCIUM CHANNEL) HOMOLOG"/>
    <property type="match status" value="1"/>
</dbReference>
<keyword evidence="6" id="KW-1185">Reference proteome</keyword>